<evidence type="ECO:0000313" key="3">
    <source>
        <dbReference type="Proteomes" id="UP000051521"/>
    </source>
</evidence>
<dbReference type="Gene3D" id="2.160.20.120">
    <property type="match status" value="1"/>
</dbReference>
<evidence type="ECO:0000259" key="1">
    <source>
        <dbReference type="Pfam" id="PF13349"/>
    </source>
</evidence>
<sequence>MEVEKMLIIDGKKVDPVEKVLTTESFTNLEVHLTSPNLRIFAGEKFEAKYVGPEEYEPQVKIANDTLVLEQPKSKSHFMIISFNASDSTALEVEVPKGTKLGDIYLKLTSGDVQITNIAAEDLTLRASSGDVEISGCHLVNARVKASSGDSEIYDSTFENLASELASGDNELRRCEVTNEALLSTASGDNTVLKTPFGKIRYSTASGDSHIFSRPEDENFSNRLVMETASGDNNYR</sequence>
<dbReference type="Proteomes" id="UP000051521">
    <property type="component" value="Unassembled WGS sequence"/>
</dbReference>
<dbReference type="InterPro" id="IPR025164">
    <property type="entry name" value="Toastrack_DUF4097"/>
</dbReference>
<feature type="domain" description="DUF4097" evidence="1">
    <location>
        <begin position="27"/>
        <end position="233"/>
    </location>
</feature>
<proteinExistence type="predicted"/>
<name>A0ABR5PV63_9LACO</name>
<gene>
    <name evidence="2" type="ORF">FC38_GL000781</name>
</gene>
<organism evidence="2 3">
    <name type="scientific">Lactobacillus gigeriorum DSM 23908 = CRBIP 24.85</name>
    <dbReference type="NCBI Taxonomy" id="1423751"/>
    <lineage>
        <taxon>Bacteria</taxon>
        <taxon>Bacillati</taxon>
        <taxon>Bacillota</taxon>
        <taxon>Bacilli</taxon>
        <taxon>Lactobacillales</taxon>
        <taxon>Lactobacillaceae</taxon>
        <taxon>Lactobacillus</taxon>
    </lineage>
</organism>
<keyword evidence="3" id="KW-1185">Reference proteome</keyword>
<dbReference type="EMBL" id="AYZO01000021">
    <property type="protein sequence ID" value="KRN11642.1"/>
    <property type="molecule type" value="Genomic_DNA"/>
</dbReference>
<protein>
    <recommendedName>
        <fullName evidence="1">DUF4097 domain-containing protein</fullName>
    </recommendedName>
</protein>
<reference evidence="2 3" key="1">
    <citation type="journal article" date="2015" name="Genome Announc.">
        <title>Expanding the biotechnology potential of lactobacilli through comparative genomics of 213 strains and associated genera.</title>
        <authorList>
            <person name="Sun Z."/>
            <person name="Harris H.M."/>
            <person name="McCann A."/>
            <person name="Guo C."/>
            <person name="Argimon S."/>
            <person name="Zhang W."/>
            <person name="Yang X."/>
            <person name="Jeffery I.B."/>
            <person name="Cooney J.C."/>
            <person name="Kagawa T.F."/>
            <person name="Liu W."/>
            <person name="Song Y."/>
            <person name="Salvetti E."/>
            <person name="Wrobel A."/>
            <person name="Rasinkangas P."/>
            <person name="Parkhill J."/>
            <person name="Rea M.C."/>
            <person name="O'Sullivan O."/>
            <person name="Ritari J."/>
            <person name="Douillard F.P."/>
            <person name="Paul Ross R."/>
            <person name="Yang R."/>
            <person name="Briner A.E."/>
            <person name="Felis G.E."/>
            <person name="de Vos W.M."/>
            <person name="Barrangou R."/>
            <person name="Klaenhammer T.R."/>
            <person name="Caufield P.W."/>
            <person name="Cui Y."/>
            <person name="Zhang H."/>
            <person name="O'Toole P.W."/>
        </authorList>
    </citation>
    <scope>NUCLEOTIDE SEQUENCE [LARGE SCALE GENOMIC DNA]</scope>
    <source>
        <strain evidence="2 3">DSM 23908</strain>
    </source>
</reference>
<dbReference type="Pfam" id="PF13349">
    <property type="entry name" value="DUF4097"/>
    <property type="match status" value="1"/>
</dbReference>
<evidence type="ECO:0000313" key="2">
    <source>
        <dbReference type="EMBL" id="KRN11642.1"/>
    </source>
</evidence>
<accession>A0ABR5PV63</accession>
<comment type="caution">
    <text evidence="2">The sequence shown here is derived from an EMBL/GenBank/DDBJ whole genome shotgun (WGS) entry which is preliminary data.</text>
</comment>